<dbReference type="CDD" id="cd00093">
    <property type="entry name" value="HTH_XRE"/>
    <property type="match status" value="1"/>
</dbReference>
<reference evidence="1" key="1">
    <citation type="submission" date="2020-08" db="EMBL/GenBank/DDBJ databases">
        <authorList>
            <person name="Cejkova D."/>
            <person name="Kubasova T."/>
            <person name="Jahodarova E."/>
            <person name="Rychlik I."/>
        </authorList>
    </citation>
    <scope>NUCLEOTIDE SEQUENCE</scope>
    <source>
        <strain evidence="1">An559</strain>
    </source>
</reference>
<dbReference type="InterPro" id="IPR001387">
    <property type="entry name" value="Cro/C1-type_HTH"/>
</dbReference>
<sequence length="31" mass="3497">MTFGEKIQKLRKEAGLSQEELSYPLGVCVNK</sequence>
<dbReference type="Gene3D" id="1.10.260.40">
    <property type="entry name" value="lambda repressor-like DNA-binding domains"/>
    <property type="match status" value="1"/>
</dbReference>
<dbReference type="GO" id="GO:0003677">
    <property type="term" value="F:DNA binding"/>
    <property type="evidence" value="ECO:0007669"/>
    <property type="project" value="InterPro"/>
</dbReference>
<dbReference type="EMBL" id="JACJKY010000018">
    <property type="protein sequence ID" value="MBM6921504.1"/>
    <property type="molecule type" value="Genomic_DNA"/>
</dbReference>
<dbReference type="AlphaFoldDB" id="A0A939BDV5"/>
<gene>
    <name evidence="1" type="ORF">H6A12_10085</name>
</gene>
<protein>
    <submittedName>
        <fullName evidence="1">Helix-turn-helix transcriptional regulator</fullName>
    </submittedName>
</protein>
<comment type="caution">
    <text evidence="1">The sequence shown here is derived from an EMBL/GenBank/DDBJ whole genome shotgun (WGS) entry which is preliminary data.</text>
</comment>
<proteinExistence type="predicted"/>
<organism evidence="1 2">
    <name type="scientific">Merdimmobilis hominis</name>
    <dbReference type="NCBI Taxonomy" id="2897707"/>
    <lineage>
        <taxon>Bacteria</taxon>
        <taxon>Bacillati</taxon>
        <taxon>Bacillota</taxon>
        <taxon>Clostridia</taxon>
        <taxon>Eubacteriales</taxon>
        <taxon>Oscillospiraceae</taxon>
        <taxon>Merdimmobilis</taxon>
    </lineage>
</organism>
<reference evidence="1" key="2">
    <citation type="journal article" date="2021" name="Sci. Rep.">
        <title>The distribution of antibiotic resistance genes in chicken gut microbiota commensals.</title>
        <authorList>
            <person name="Juricova H."/>
            <person name="Matiasovicova J."/>
            <person name="Kubasova T."/>
            <person name="Cejkova D."/>
            <person name="Rychlik I."/>
        </authorList>
    </citation>
    <scope>NUCLEOTIDE SEQUENCE</scope>
    <source>
        <strain evidence="1">An559</strain>
    </source>
</reference>
<dbReference type="RefSeq" id="WP_204447499.1">
    <property type="nucleotide sequence ID" value="NZ_JACJKY010000018.1"/>
</dbReference>
<evidence type="ECO:0000313" key="2">
    <source>
        <dbReference type="Proteomes" id="UP000774750"/>
    </source>
</evidence>
<evidence type="ECO:0000313" key="1">
    <source>
        <dbReference type="EMBL" id="MBM6921504.1"/>
    </source>
</evidence>
<accession>A0A939BDV5</accession>
<dbReference type="InterPro" id="IPR010982">
    <property type="entry name" value="Lambda_DNA-bd_dom_sf"/>
</dbReference>
<dbReference type="SUPFAM" id="SSF47413">
    <property type="entry name" value="lambda repressor-like DNA-binding domains"/>
    <property type="match status" value="1"/>
</dbReference>
<name>A0A939BDV5_9FIRM</name>
<dbReference type="Proteomes" id="UP000774750">
    <property type="component" value="Unassembled WGS sequence"/>
</dbReference>
<keyword evidence="2" id="KW-1185">Reference proteome</keyword>